<dbReference type="EMBL" id="JBEDNP010000015">
    <property type="protein sequence ID" value="MEQ3541450.1"/>
    <property type="molecule type" value="Genomic_DNA"/>
</dbReference>
<proteinExistence type="predicted"/>
<comment type="caution">
    <text evidence="2">The sequence shown here is derived from an EMBL/GenBank/DDBJ whole genome shotgun (WGS) entry which is preliminary data.</text>
</comment>
<dbReference type="RefSeq" id="WP_345654777.1">
    <property type="nucleotide sequence ID" value="NZ_BAABLY010000103.1"/>
</dbReference>
<gene>
    <name evidence="2" type="ORF">WHI96_21780</name>
</gene>
<keyword evidence="3" id="KW-1185">Reference proteome</keyword>
<accession>A0ABV1JZQ0</accession>
<evidence type="ECO:0000256" key="1">
    <source>
        <dbReference type="SAM" id="MobiDB-lite"/>
    </source>
</evidence>
<protein>
    <submittedName>
        <fullName evidence="2">Uncharacterized protein</fullName>
    </submittedName>
</protein>
<reference evidence="2 3" key="1">
    <citation type="submission" date="2024-03" db="EMBL/GenBank/DDBJ databases">
        <title>Draft genome sequence of Pseudonocardia tropica JCM 19149.</title>
        <authorList>
            <person name="Butdee W."/>
            <person name="Duangmal K."/>
        </authorList>
    </citation>
    <scope>NUCLEOTIDE SEQUENCE [LARGE SCALE GENOMIC DNA]</scope>
    <source>
        <strain evidence="2 3">JCM 19149</strain>
    </source>
</reference>
<dbReference type="InterPro" id="IPR029058">
    <property type="entry name" value="AB_hydrolase_fold"/>
</dbReference>
<evidence type="ECO:0000313" key="2">
    <source>
        <dbReference type="EMBL" id="MEQ3541450.1"/>
    </source>
</evidence>
<dbReference type="Gene3D" id="3.40.50.1820">
    <property type="entry name" value="alpha/beta hydrolase"/>
    <property type="match status" value="1"/>
</dbReference>
<feature type="compositionally biased region" description="Basic residues" evidence="1">
    <location>
        <begin position="49"/>
        <end position="60"/>
    </location>
</feature>
<feature type="region of interest" description="Disordered" evidence="1">
    <location>
        <begin position="49"/>
        <end position="99"/>
    </location>
</feature>
<sequence>MPLHHEVTGSGPPLLLIQGGASEAGAARMLVDEPAVTHRVLTYDRRGIGRGRRGAARAGRRQVSGTALVGTSGWRHPPFDDDAKVHAPTGVRALPGRLD</sequence>
<name>A0ABV1JZQ0_9PSEU</name>
<evidence type="ECO:0000313" key="3">
    <source>
        <dbReference type="Proteomes" id="UP001464923"/>
    </source>
</evidence>
<dbReference type="SUPFAM" id="SSF53474">
    <property type="entry name" value="alpha/beta-Hydrolases"/>
    <property type="match status" value="1"/>
</dbReference>
<dbReference type="Proteomes" id="UP001464923">
    <property type="component" value="Unassembled WGS sequence"/>
</dbReference>
<organism evidence="2 3">
    <name type="scientific">Pseudonocardia tropica</name>
    <dbReference type="NCBI Taxonomy" id="681289"/>
    <lineage>
        <taxon>Bacteria</taxon>
        <taxon>Bacillati</taxon>
        <taxon>Actinomycetota</taxon>
        <taxon>Actinomycetes</taxon>
        <taxon>Pseudonocardiales</taxon>
        <taxon>Pseudonocardiaceae</taxon>
        <taxon>Pseudonocardia</taxon>
    </lineage>
</organism>